<organism evidence="1">
    <name type="scientific">Lepeophtheirus salmonis</name>
    <name type="common">Salmon louse</name>
    <name type="synonym">Caligus salmonis</name>
    <dbReference type="NCBI Taxonomy" id="72036"/>
    <lineage>
        <taxon>Eukaryota</taxon>
        <taxon>Metazoa</taxon>
        <taxon>Ecdysozoa</taxon>
        <taxon>Arthropoda</taxon>
        <taxon>Crustacea</taxon>
        <taxon>Multicrustacea</taxon>
        <taxon>Hexanauplia</taxon>
        <taxon>Copepoda</taxon>
        <taxon>Siphonostomatoida</taxon>
        <taxon>Caligidae</taxon>
        <taxon>Lepeophtheirus</taxon>
    </lineage>
</organism>
<protein>
    <submittedName>
        <fullName evidence="1">Uncharacterized protein</fullName>
    </submittedName>
</protein>
<proteinExistence type="predicted"/>
<accession>A0A0K2VIC5</accession>
<sequence>MYITQKSLISIICIIILSGHLKLTADFLITTESHLSLKNKWKMDLDSYR</sequence>
<dbReference type="EMBL" id="HACA01032586">
    <property type="protein sequence ID" value="CDW49947.1"/>
    <property type="molecule type" value="Transcribed_RNA"/>
</dbReference>
<reference evidence="1" key="1">
    <citation type="submission" date="2014-05" db="EMBL/GenBank/DDBJ databases">
        <authorList>
            <person name="Chronopoulou M."/>
        </authorList>
    </citation>
    <scope>NUCLEOTIDE SEQUENCE</scope>
    <source>
        <tissue evidence="1">Whole organism</tissue>
    </source>
</reference>
<name>A0A0K2VIC5_LEPSM</name>
<evidence type="ECO:0000313" key="1">
    <source>
        <dbReference type="EMBL" id="CDW49947.1"/>
    </source>
</evidence>
<dbReference type="AlphaFoldDB" id="A0A0K2VIC5"/>